<dbReference type="PROSITE" id="PS00595">
    <property type="entry name" value="AA_TRANSFER_CLASS_5"/>
    <property type="match status" value="1"/>
</dbReference>
<evidence type="ECO:0000313" key="7">
    <source>
        <dbReference type="Proteomes" id="UP000054621"/>
    </source>
</evidence>
<evidence type="ECO:0000313" key="6">
    <source>
        <dbReference type="EMBL" id="KTD58113.1"/>
    </source>
</evidence>
<dbReference type="Pfam" id="PF00266">
    <property type="entry name" value="Aminotran_5"/>
    <property type="match status" value="1"/>
</dbReference>
<dbReference type="Gene3D" id="3.90.1150.10">
    <property type="entry name" value="Aspartate Aminotransferase, domain 1"/>
    <property type="match status" value="1"/>
</dbReference>
<dbReference type="InterPro" id="IPR000192">
    <property type="entry name" value="Aminotrans_V_dom"/>
</dbReference>
<keyword evidence="6" id="KW-0032">Aminotransferase</keyword>
<dbReference type="RefSeq" id="WP_027271939.1">
    <property type="nucleotide sequence ID" value="NZ_CAAAJE010000029.1"/>
</dbReference>
<dbReference type="OrthoDB" id="9764293at2"/>
<dbReference type="InterPro" id="IPR015422">
    <property type="entry name" value="PyrdxlP-dep_Trfase_small"/>
</dbReference>
<dbReference type="PANTHER" id="PTHR43586:SF15">
    <property type="entry name" value="BLR3095 PROTEIN"/>
    <property type="match status" value="1"/>
</dbReference>
<gene>
    <name evidence="6" type="ORF">Lsai_1635</name>
</gene>
<dbReference type="STRING" id="28087.Lsai_1635"/>
<dbReference type="PATRIC" id="fig|28087.4.peg.1751"/>
<name>A0A0W0YMI8_9GAMM</name>
<dbReference type="Proteomes" id="UP000054621">
    <property type="component" value="Unassembled WGS sequence"/>
</dbReference>
<sequence>MKISEVRQLFPGLNDKVFLDAACVSLLPVSSKLAIDNFLDIALHCYAEDASAHHIQMDRMRLAALDEAAKLLQVNVNNLALIESTTFGLNTAANALNLQHGDNVLIADSEFLQVSIPWIKKQQKMGIEIKPVYTQDGKLTINEFEKRIDKNTKAICVSSVQWCTGYRIDLEALGKLCQQNDIWLIVDGIHELGAMEVNLQKHYVDFYIAGGHKWLNSPLGCGIMYLSDRVLNELSPNSFGYLSLEEPQGGWGTYFRTPSITPFQPFNFSKTAKQFEVGGTSNYIGAIGLGKSISLINQLGIKSIESRIRELSNLLHQELNKLNVFKITQEDEASQSGITVFSFYNNAEKDLALLKALLERKIYLSMRYTSNLGGLRVSTHFFNNEEDIQKLIHSIRTITN</sequence>
<dbReference type="eggNOG" id="COG0520">
    <property type="taxonomic scope" value="Bacteria"/>
</dbReference>
<dbReference type="PANTHER" id="PTHR43586">
    <property type="entry name" value="CYSTEINE DESULFURASE"/>
    <property type="match status" value="1"/>
</dbReference>
<comment type="caution">
    <text evidence="6">The sequence shown here is derived from an EMBL/GenBank/DDBJ whole genome shotgun (WGS) entry which is preliminary data.</text>
</comment>
<feature type="domain" description="Aminotransferase class V" evidence="5">
    <location>
        <begin position="63"/>
        <end position="391"/>
    </location>
</feature>
<proteinExistence type="inferred from homology"/>
<comment type="cofactor">
    <cofactor evidence="1 4">
        <name>pyridoxal 5'-phosphate</name>
        <dbReference type="ChEBI" id="CHEBI:597326"/>
    </cofactor>
</comment>
<accession>A0A0W0YMI8</accession>
<dbReference type="EMBL" id="LNYV01000015">
    <property type="protein sequence ID" value="KTD58113.1"/>
    <property type="molecule type" value="Genomic_DNA"/>
</dbReference>
<dbReference type="InterPro" id="IPR020578">
    <property type="entry name" value="Aminotrans_V_PyrdxlP_BS"/>
</dbReference>
<keyword evidence="2" id="KW-0663">Pyridoxal phosphate</keyword>
<comment type="similarity">
    <text evidence="3">Belongs to the class-V pyridoxal-phosphate-dependent aminotransferase family.</text>
</comment>
<keyword evidence="6" id="KW-0808">Transferase</keyword>
<evidence type="ECO:0000256" key="1">
    <source>
        <dbReference type="ARBA" id="ARBA00001933"/>
    </source>
</evidence>
<dbReference type="EC" id="2.8.1.7" evidence="6"/>
<evidence type="ECO:0000256" key="2">
    <source>
        <dbReference type="ARBA" id="ARBA00022898"/>
    </source>
</evidence>
<reference evidence="6 7" key="1">
    <citation type="submission" date="2015-11" db="EMBL/GenBank/DDBJ databases">
        <title>Genomic analysis of 38 Legionella species identifies large and diverse effector repertoires.</title>
        <authorList>
            <person name="Burstein D."/>
            <person name="Amaro F."/>
            <person name="Zusman T."/>
            <person name="Lifshitz Z."/>
            <person name="Cohen O."/>
            <person name="Gilbert J.A."/>
            <person name="Pupko T."/>
            <person name="Shuman H.A."/>
            <person name="Segal G."/>
        </authorList>
    </citation>
    <scope>NUCLEOTIDE SEQUENCE [LARGE SCALE GENOMIC DNA]</scope>
    <source>
        <strain evidence="6 7">Mt.St.Helens-4</strain>
    </source>
</reference>
<evidence type="ECO:0000256" key="3">
    <source>
        <dbReference type="RuleBase" id="RU004075"/>
    </source>
</evidence>
<dbReference type="GO" id="GO:0031071">
    <property type="term" value="F:cysteine desulfurase activity"/>
    <property type="evidence" value="ECO:0007669"/>
    <property type="project" value="UniProtKB-EC"/>
</dbReference>
<organism evidence="6 7">
    <name type="scientific">Legionella sainthelensi</name>
    <dbReference type="NCBI Taxonomy" id="28087"/>
    <lineage>
        <taxon>Bacteria</taxon>
        <taxon>Pseudomonadati</taxon>
        <taxon>Pseudomonadota</taxon>
        <taxon>Gammaproteobacteria</taxon>
        <taxon>Legionellales</taxon>
        <taxon>Legionellaceae</taxon>
        <taxon>Legionella</taxon>
    </lineage>
</organism>
<evidence type="ECO:0000256" key="4">
    <source>
        <dbReference type="RuleBase" id="RU004504"/>
    </source>
</evidence>
<dbReference type="GO" id="GO:0008483">
    <property type="term" value="F:transaminase activity"/>
    <property type="evidence" value="ECO:0007669"/>
    <property type="project" value="UniProtKB-KW"/>
</dbReference>
<dbReference type="Gene3D" id="3.40.640.10">
    <property type="entry name" value="Type I PLP-dependent aspartate aminotransferase-like (Major domain)"/>
    <property type="match status" value="1"/>
</dbReference>
<dbReference type="AlphaFoldDB" id="A0A0W0YMI8"/>
<dbReference type="InterPro" id="IPR015424">
    <property type="entry name" value="PyrdxlP-dep_Trfase"/>
</dbReference>
<evidence type="ECO:0000259" key="5">
    <source>
        <dbReference type="Pfam" id="PF00266"/>
    </source>
</evidence>
<dbReference type="SUPFAM" id="SSF53383">
    <property type="entry name" value="PLP-dependent transferases"/>
    <property type="match status" value="1"/>
</dbReference>
<protein>
    <submittedName>
        <fullName evidence="6">Aminotransferase class-V</fullName>
        <ecNumber evidence="6">2.8.1.7</ecNumber>
    </submittedName>
</protein>
<dbReference type="InterPro" id="IPR015421">
    <property type="entry name" value="PyrdxlP-dep_Trfase_major"/>
</dbReference>